<protein>
    <submittedName>
        <fullName evidence="2">Biotin-(Acetyl-CoA carboxylase) ligase</fullName>
    </submittedName>
</protein>
<name>A0A1H8DRU0_9RHOB</name>
<dbReference type="AlphaFoldDB" id="A0A1H8DRU0"/>
<keyword evidence="3" id="KW-1185">Reference proteome</keyword>
<evidence type="ECO:0000313" key="2">
    <source>
        <dbReference type="EMBL" id="SEN09933.1"/>
    </source>
</evidence>
<dbReference type="Proteomes" id="UP000199372">
    <property type="component" value="Unassembled WGS sequence"/>
</dbReference>
<organism evidence="2 3">
    <name type="scientific">Palleronia pelagia</name>
    <dbReference type="NCBI Taxonomy" id="387096"/>
    <lineage>
        <taxon>Bacteria</taxon>
        <taxon>Pseudomonadati</taxon>
        <taxon>Pseudomonadota</taxon>
        <taxon>Alphaproteobacteria</taxon>
        <taxon>Rhodobacterales</taxon>
        <taxon>Roseobacteraceae</taxon>
        <taxon>Palleronia</taxon>
    </lineage>
</organism>
<dbReference type="RefSeq" id="WP_091844745.1">
    <property type="nucleotide sequence ID" value="NZ_FOCM01000002.1"/>
</dbReference>
<dbReference type="Gene3D" id="3.30.930.10">
    <property type="entry name" value="Bira Bifunctional Protein, Domain 2"/>
    <property type="match status" value="1"/>
</dbReference>
<gene>
    <name evidence="2" type="ORF">SAMN04488011_102450</name>
</gene>
<reference evidence="3" key="1">
    <citation type="submission" date="2016-10" db="EMBL/GenBank/DDBJ databases">
        <authorList>
            <person name="Varghese N."/>
            <person name="Submissions S."/>
        </authorList>
    </citation>
    <scope>NUCLEOTIDE SEQUENCE [LARGE SCALE GENOMIC DNA]</scope>
    <source>
        <strain evidence="3">DSM 26893</strain>
    </source>
</reference>
<dbReference type="Pfam" id="PF16917">
    <property type="entry name" value="BPL_LplA_LipB_2"/>
    <property type="match status" value="1"/>
</dbReference>
<accession>A0A1H8DRU0</accession>
<feature type="domain" description="BPL/LPL catalytic" evidence="1">
    <location>
        <begin position="7"/>
        <end position="185"/>
    </location>
</feature>
<evidence type="ECO:0000313" key="3">
    <source>
        <dbReference type="Proteomes" id="UP000199372"/>
    </source>
</evidence>
<sequence length="224" mass="23157">MTPTPSLPPLFTALAAEGPVVDTAIGAARAGCDGGTVVYGPTGGDLSAAIVFAPEEPLAGCALALPVCGVGLQNALGALAPPEVAVELGWDGTIFVNGGRCGALKLIGPATDADLVPDWLIVTLDLAFLPEGDDAGAAPDRTALYAEGCGEVERLPLLEAWVRHTLVWLNRWQDGELRALHREWEGLVRDMGDGALGVDERFSKLVKTDAGTSAVPLTSLVRTP</sequence>
<proteinExistence type="predicted"/>
<evidence type="ECO:0000259" key="1">
    <source>
        <dbReference type="Pfam" id="PF16917"/>
    </source>
</evidence>
<dbReference type="InterPro" id="IPR045864">
    <property type="entry name" value="aa-tRNA-synth_II/BPL/LPL"/>
</dbReference>
<dbReference type="EMBL" id="FOCM01000002">
    <property type="protein sequence ID" value="SEN09933.1"/>
    <property type="molecule type" value="Genomic_DNA"/>
</dbReference>
<dbReference type="InterPro" id="IPR004143">
    <property type="entry name" value="BPL_LPL_catalytic"/>
</dbReference>
<keyword evidence="2" id="KW-0436">Ligase</keyword>
<dbReference type="OrthoDB" id="7657788at2"/>
<dbReference type="GO" id="GO:0016874">
    <property type="term" value="F:ligase activity"/>
    <property type="evidence" value="ECO:0007669"/>
    <property type="project" value="UniProtKB-KW"/>
</dbReference>